<protein>
    <submittedName>
        <fullName evidence="2">Uncharacterized protein</fullName>
    </submittedName>
</protein>
<gene>
    <name evidence="2" type="ORF">LCGC14_0298070</name>
</gene>
<evidence type="ECO:0000313" key="2">
    <source>
        <dbReference type="EMBL" id="KKN83568.1"/>
    </source>
</evidence>
<reference evidence="2" key="1">
    <citation type="journal article" date="2015" name="Nature">
        <title>Complex archaea that bridge the gap between prokaryotes and eukaryotes.</title>
        <authorList>
            <person name="Spang A."/>
            <person name="Saw J.H."/>
            <person name="Jorgensen S.L."/>
            <person name="Zaremba-Niedzwiedzka K."/>
            <person name="Martijn J."/>
            <person name="Lind A.E."/>
            <person name="van Eijk R."/>
            <person name="Schleper C."/>
            <person name="Guy L."/>
            <person name="Ettema T.J."/>
        </authorList>
    </citation>
    <scope>NUCLEOTIDE SEQUENCE</scope>
</reference>
<evidence type="ECO:0000256" key="1">
    <source>
        <dbReference type="SAM" id="Coils"/>
    </source>
</evidence>
<sequence length="172" mass="19489">MTDTCPKCDVCGKPMTLSSNENYWFCHSCEEQPSKEQPFTGKCPGCGSGELFHIPNSDSCKKSQMSLLRRQLEQAKEDAAGWKELAEQESRMRAEMVSTARDIAVLETKLVCKAELEQARKRIEELEDKNLRLVIHVGELEISLKRFGNAHSMSQVRRLTAQLLVLDVKETD</sequence>
<proteinExistence type="predicted"/>
<organism evidence="2">
    <name type="scientific">marine sediment metagenome</name>
    <dbReference type="NCBI Taxonomy" id="412755"/>
    <lineage>
        <taxon>unclassified sequences</taxon>
        <taxon>metagenomes</taxon>
        <taxon>ecological metagenomes</taxon>
    </lineage>
</organism>
<comment type="caution">
    <text evidence="2">The sequence shown here is derived from an EMBL/GenBank/DDBJ whole genome shotgun (WGS) entry which is preliminary data.</text>
</comment>
<dbReference type="EMBL" id="LAZR01000183">
    <property type="protein sequence ID" value="KKN83568.1"/>
    <property type="molecule type" value="Genomic_DNA"/>
</dbReference>
<feature type="coiled-coil region" evidence="1">
    <location>
        <begin position="65"/>
        <end position="136"/>
    </location>
</feature>
<accession>A0A0F9WX33</accession>
<name>A0A0F9WX33_9ZZZZ</name>
<keyword evidence="1" id="KW-0175">Coiled coil</keyword>
<dbReference type="AlphaFoldDB" id="A0A0F9WX33"/>